<organism evidence="5 6">
    <name type="scientific">Rubrivivax albus</name>
    <dbReference type="NCBI Taxonomy" id="2499835"/>
    <lineage>
        <taxon>Bacteria</taxon>
        <taxon>Pseudomonadati</taxon>
        <taxon>Pseudomonadota</taxon>
        <taxon>Betaproteobacteria</taxon>
        <taxon>Burkholderiales</taxon>
        <taxon>Sphaerotilaceae</taxon>
        <taxon>Rubrivivax</taxon>
    </lineage>
</organism>
<keyword evidence="2 3" id="KW-0663">Pyridoxal phosphate</keyword>
<evidence type="ECO:0000256" key="1">
    <source>
        <dbReference type="ARBA" id="ARBA00001933"/>
    </source>
</evidence>
<dbReference type="EMBL" id="SACT01000003">
    <property type="protein sequence ID" value="RVT51283.1"/>
    <property type="molecule type" value="Genomic_DNA"/>
</dbReference>
<name>A0A437JV98_9BURK</name>
<dbReference type="Gene3D" id="3.40.640.10">
    <property type="entry name" value="Type I PLP-dependent aspartate aminotransferase-like (Major domain)"/>
    <property type="match status" value="1"/>
</dbReference>
<proteinExistence type="inferred from homology"/>
<comment type="caution">
    <text evidence="5">The sequence shown here is derived from an EMBL/GenBank/DDBJ whole genome shotgun (WGS) entry which is preliminary data.</text>
</comment>
<evidence type="ECO:0000256" key="4">
    <source>
        <dbReference type="SAM" id="MobiDB-lite"/>
    </source>
</evidence>
<comment type="similarity">
    <text evidence="3">Belongs to the class-III pyridoxal-phosphate-dependent aminotransferase family.</text>
</comment>
<gene>
    <name evidence="5" type="ORF">ENE75_10580</name>
</gene>
<evidence type="ECO:0000313" key="5">
    <source>
        <dbReference type="EMBL" id="RVT51283.1"/>
    </source>
</evidence>
<dbReference type="InterPro" id="IPR015421">
    <property type="entry name" value="PyrdxlP-dep_Trfase_major"/>
</dbReference>
<accession>A0A437JV98</accession>
<evidence type="ECO:0000256" key="3">
    <source>
        <dbReference type="RuleBase" id="RU003560"/>
    </source>
</evidence>
<dbReference type="GO" id="GO:0008483">
    <property type="term" value="F:transaminase activity"/>
    <property type="evidence" value="ECO:0007669"/>
    <property type="project" value="UniProtKB-KW"/>
</dbReference>
<dbReference type="Proteomes" id="UP000288178">
    <property type="component" value="Unassembled WGS sequence"/>
</dbReference>
<dbReference type="CDD" id="cd00610">
    <property type="entry name" value="OAT_like"/>
    <property type="match status" value="1"/>
</dbReference>
<keyword evidence="6" id="KW-1185">Reference proteome</keyword>
<sequence length="455" mass="48108">MTSLTTLLPAAAGTGAFPHAHSRSAALHERARAVMPGGNTRHSVFFPPYPVYATHGRGSRIWDADGVERIDCMNNYSSLIHGHGHPAIVEAIQQQATRLTSVALPTESEIELAELLVERLDAIEQIRFCNSGTEAMLFAIKAARAYSGRPVIAKVEGAYHGSAETAAVSSQPGPSRWGPADSPASVPDAGSTPGVAADVVVLPMNDVDNGRRILRGVGSRLAAVVLDPLVKNLGFKPVTQEFLQMVREELQACGGLLVFDEVYSLRLGFHGAHATLGVQPDIIAMGKIIGGGLPIGAIGGRADIMTALFDPHAGARLGHAGTFNANPLTMAAGLAAMRAFDLGAFERLSALGDRLRKGLREALRIADVEGTVTGATSMTGFFLSGKSMSNYREIAALMGADPTIARRAEHVFHHLLNHGVYMGSYGFFVLSTAITEAEVDYIAETTLAALRTLPT</sequence>
<evidence type="ECO:0000313" key="6">
    <source>
        <dbReference type="Proteomes" id="UP000288178"/>
    </source>
</evidence>
<dbReference type="SUPFAM" id="SSF53383">
    <property type="entry name" value="PLP-dependent transferases"/>
    <property type="match status" value="1"/>
</dbReference>
<dbReference type="PANTHER" id="PTHR43713">
    <property type="entry name" value="GLUTAMATE-1-SEMIALDEHYDE 2,1-AMINOMUTASE"/>
    <property type="match status" value="1"/>
</dbReference>
<dbReference type="Pfam" id="PF00202">
    <property type="entry name" value="Aminotran_3"/>
    <property type="match status" value="1"/>
</dbReference>
<keyword evidence="5" id="KW-0032">Aminotransferase</keyword>
<dbReference type="AlphaFoldDB" id="A0A437JV98"/>
<reference evidence="5 6" key="1">
    <citation type="submission" date="2019-01" db="EMBL/GenBank/DDBJ databases">
        <authorList>
            <person name="Chen W.-M."/>
        </authorList>
    </citation>
    <scope>NUCLEOTIDE SEQUENCE [LARGE SCALE GENOMIC DNA]</scope>
    <source>
        <strain evidence="5 6">ICH-3</strain>
    </source>
</reference>
<dbReference type="GO" id="GO:0030170">
    <property type="term" value="F:pyridoxal phosphate binding"/>
    <property type="evidence" value="ECO:0007669"/>
    <property type="project" value="InterPro"/>
</dbReference>
<dbReference type="OrthoDB" id="9801052at2"/>
<evidence type="ECO:0000256" key="2">
    <source>
        <dbReference type="ARBA" id="ARBA00022898"/>
    </source>
</evidence>
<dbReference type="InterPro" id="IPR015424">
    <property type="entry name" value="PyrdxlP-dep_Trfase"/>
</dbReference>
<comment type="cofactor">
    <cofactor evidence="1">
        <name>pyridoxal 5'-phosphate</name>
        <dbReference type="ChEBI" id="CHEBI:597326"/>
    </cofactor>
</comment>
<protein>
    <submittedName>
        <fullName evidence="5">Aspartate aminotransferase family protein</fullName>
    </submittedName>
</protein>
<keyword evidence="5" id="KW-0808">Transferase</keyword>
<dbReference type="PANTHER" id="PTHR43713:SF3">
    <property type="entry name" value="GLUTAMATE-1-SEMIALDEHYDE 2,1-AMINOMUTASE 1, CHLOROPLASTIC-RELATED"/>
    <property type="match status" value="1"/>
</dbReference>
<dbReference type="InterPro" id="IPR005814">
    <property type="entry name" value="Aminotrans_3"/>
</dbReference>
<dbReference type="InterPro" id="IPR015422">
    <property type="entry name" value="PyrdxlP-dep_Trfase_small"/>
</dbReference>
<feature type="region of interest" description="Disordered" evidence="4">
    <location>
        <begin position="165"/>
        <end position="191"/>
    </location>
</feature>
<dbReference type="Gene3D" id="3.90.1150.10">
    <property type="entry name" value="Aspartate Aminotransferase, domain 1"/>
    <property type="match status" value="1"/>
</dbReference>